<accession>A0A8J2YZ53</accession>
<dbReference type="SMART" id="SM00226">
    <property type="entry name" value="LMWPc"/>
    <property type="match status" value="1"/>
</dbReference>
<evidence type="ECO:0000313" key="3">
    <source>
        <dbReference type="EMBL" id="GGF41442.1"/>
    </source>
</evidence>
<dbReference type="CDD" id="cd16345">
    <property type="entry name" value="LMWP_ArsC"/>
    <property type="match status" value="1"/>
</dbReference>
<dbReference type="Pfam" id="PF01451">
    <property type="entry name" value="LMWPc"/>
    <property type="match status" value="1"/>
</dbReference>
<dbReference type="Gene3D" id="3.40.50.2300">
    <property type="match status" value="1"/>
</dbReference>
<protein>
    <recommendedName>
        <fullName evidence="2">Phosphotyrosine protein phosphatase I domain-containing protein</fullName>
    </recommendedName>
</protein>
<gene>
    <name evidence="3" type="ORF">GCM10011611_54850</name>
</gene>
<dbReference type="PANTHER" id="PTHR43428:SF1">
    <property type="entry name" value="ARSENATE REDUCTASE"/>
    <property type="match status" value="1"/>
</dbReference>
<proteinExistence type="predicted"/>
<dbReference type="RefSeq" id="WP_189051372.1">
    <property type="nucleotide sequence ID" value="NZ_BMJQ01000018.1"/>
</dbReference>
<evidence type="ECO:0000259" key="2">
    <source>
        <dbReference type="SMART" id="SM00226"/>
    </source>
</evidence>
<dbReference type="InterPro" id="IPR023485">
    <property type="entry name" value="Ptyr_pPase"/>
</dbReference>
<keyword evidence="4" id="KW-1185">Reference proteome</keyword>
<keyword evidence="1" id="KW-0059">Arsenical resistance</keyword>
<dbReference type="PANTHER" id="PTHR43428">
    <property type="entry name" value="ARSENATE REDUCTASE"/>
    <property type="match status" value="1"/>
</dbReference>
<sequence>MTERIWQVLFVCSANSARSIMAEALLTHWGRERFQVFSAGSSPRGEVDPITMELLGKLDLATGSLRSKSWDLFTGPDAPALDFVFVLCDSIGPEALPHFPGNPMIAHWNLPDPAQVEGNEAERVQAFRETLRVLEARIKPFVALRPEALDRIVMHERLSEISQSATVGG</sequence>
<evidence type="ECO:0000256" key="1">
    <source>
        <dbReference type="ARBA" id="ARBA00022849"/>
    </source>
</evidence>
<reference evidence="3" key="1">
    <citation type="journal article" date="2014" name="Int. J. Syst. Evol. Microbiol.">
        <title>Complete genome sequence of Corynebacterium casei LMG S-19264T (=DSM 44701T), isolated from a smear-ripened cheese.</title>
        <authorList>
            <consortium name="US DOE Joint Genome Institute (JGI-PGF)"/>
            <person name="Walter F."/>
            <person name="Albersmeier A."/>
            <person name="Kalinowski J."/>
            <person name="Ruckert C."/>
        </authorList>
    </citation>
    <scope>NUCLEOTIDE SEQUENCE</scope>
    <source>
        <strain evidence="3">CGMCC 1.15725</strain>
    </source>
</reference>
<dbReference type="Proteomes" id="UP000646365">
    <property type="component" value="Unassembled WGS sequence"/>
</dbReference>
<dbReference type="GO" id="GO:0046685">
    <property type="term" value="P:response to arsenic-containing substance"/>
    <property type="evidence" value="ECO:0007669"/>
    <property type="project" value="UniProtKB-KW"/>
</dbReference>
<comment type="caution">
    <text evidence="3">The sequence shown here is derived from an EMBL/GenBank/DDBJ whole genome shotgun (WGS) entry which is preliminary data.</text>
</comment>
<reference evidence="3" key="2">
    <citation type="submission" date="2020-09" db="EMBL/GenBank/DDBJ databases">
        <authorList>
            <person name="Sun Q."/>
            <person name="Zhou Y."/>
        </authorList>
    </citation>
    <scope>NUCLEOTIDE SEQUENCE</scope>
    <source>
        <strain evidence="3">CGMCC 1.15725</strain>
    </source>
</reference>
<dbReference type="SUPFAM" id="SSF52788">
    <property type="entry name" value="Phosphotyrosine protein phosphatases I"/>
    <property type="match status" value="1"/>
</dbReference>
<dbReference type="InterPro" id="IPR036196">
    <property type="entry name" value="Ptyr_pPase_sf"/>
</dbReference>
<dbReference type="EMBL" id="BMJQ01000018">
    <property type="protein sequence ID" value="GGF41442.1"/>
    <property type="molecule type" value="Genomic_DNA"/>
</dbReference>
<dbReference type="AlphaFoldDB" id="A0A8J2YZ53"/>
<name>A0A8J2YZ53_9PROT</name>
<organism evidence="3 4">
    <name type="scientific">Aliidongia dinghuensis</name>
    <dbReference type="NCBI Taxonomy" id="1867774"/>
    <lineage>
        <taxon>Bacteria</taxon>
        <taxon>Pseudomonadati</taxon>
        <taxon>Pseudomonadota</taxon>
        <taxon>Alphaproteobacteria</taxon>
        <taxon>Rhodospirillales</taxon>
        <taxon>Dongiaceae</taxon>
        <taxon>Aliidongia</taxon>
    </lineage>
</organism>
<feature type="domain" description="Phosphotyrosine protein phosphatase I" evidence="2">
    <location>
        <begin position="6"/>
        <end position="144"/>
    </location>
</feature>
<evidence type="ECO:0000313" key="4">
    <source>
        <dbReference type="Proteomes" id="UP000646365"/>
    </source>
</evidence>